<organism evidence="3 4">
    <name type="scientific">Leptotrombidium deliense</name>
    <dbReference type="NCBI Taxonomy" id="299467"/>
    <lineage>
        <taxon>Eukaryota</taxon>
        <taxon>Metazoa</taxon>
        <taxon>Ecdysozoa</taxon>
        <taxon>Arthropoda</taxon>
        <taxon>Chelicerata</taxon>
        <taxon>Arachnida</taxon>
        <taxon>Acari</taxon>
        <taxon>Acariformes</taxon>
        <taxon>Trombidiformes</taxon>
        <taxon>Prostigmata</taxon>
        <taxon>Anystina</taxon>
        <taxon>Parasitengona</taxon>
        <taxon>Trombiculoidea</taxon>
        <taxon>Trombiculidae</taxon>
        <taxon>Leptotrombidium</taxon>
    </lineage>
</organism>
<dbReference type="Gene3D" id="3.40.50.1240">
    <property type="entry name" value="Phosphoglycerate mutase-like"/>
    <property type="match status" value="1"/>
</dbReference>
<gene>
    <name evidence="3" type="ORF">B4U80_13862</name>
</gene>
<dbReference type="InterPro" id="IPR050645">
    <property type="entry name" value="Histidine_acid_phosphatase"/>
</dbReference>
<feature type="signal peptide" evidence="2">
    <location>
        <begin position="1"/>
        <end position="23"/>
    </location>
</feature>
<dbReference type="AlphaFoldDB" id="A0A443SAT9"/>
<dbReference type="VEuPathDB" id="VectorBase:LDEU007440"/>
<keyword evidence="2" id="KW-0732">Signal</keyword>
<proteinExistence type="inferred from homology"/>
<feature type="chain" id="PRO_5019172437" evidence="2">
    <location>
        <begin position="24"/>
        <end position="350"/>
    </location>
</feature>
<dbReference type="InterPro" id="IPR000560">
    <property type="entry name" value="His_Pase_clade-2"/>
</dbReference>
<reference evidence="3 4" key="1">
    <citation type="journal article" date="2018" name="Gigascience">
        <title>Genomes of trombidid mites reveal novel predicted allergens and laterally-transferred genes associated with secondary metabolism.</title>
        <authorList>
            <person name="Dong X."/>
            <person name="Chaisiri K."/>
            <person name="Xia D."/>
            <person name="Armstrong S.D."/>
            <person name="Fang Y."/>
            <person name="Donnelly M.J."/>
            <person name="Kadowaki T."/>
            <person name="McGarry J.W."/>
            <person name="Darby A.C."/>
            <person name="Makepeace B.L."/>
        </authorList>
    </citation>
    <scope>NUCLEOTIDE SEQUENCE [LARGE SCALE GENOMIC DNA]</scope>
    <source>
        <strain evidence="3">UoL-UT</strain>
    </source>
</reference>
<name>A0A443SAT9_9ACAR</name>
<evidence type="ECO:0000313" key="3">
    <source>
        <dbReference type="EMBL" id="RWS24600.1"/>
    </source>
</evidence>
<dbReference type="SUPFAM" id="SSF53254">
    <property type="entry name" value="Phosphoglycerate mutase-like"/>
    <property type="match status" value="1"/>
</dbReference>
<dbReference type="OrthoDB" id="6418769at2759"/>
<dbReference type="Pfam" id="PF00328">
    <property type="entry name" value="His_Phos_2"/>
    <property type="match status" value="1"/>
</dbReference>
<evidence type="ECO:0000313" key="4">
    <source>
        <dbReference type="Proteomes" id="UP000288716"/>
    </source>
</evidence>
<accession>A0A443SAT9</accession>
<dbReference type="EMBL" id="NCKV01004672">
    <property type="protein sequence ID" value="RWS24600.1"/>
    <property type="molecule type" value="Genomic_DNA"/>
</dbReference>
<dbReference type="InterPro" id="IPR029033">
    <property type="entry name" value="His_PPase_superfam"/>
</dbReference>
<protein>
    <submittedName>
        <fullName evidence="3">Lysosomal acid phosphatase-like protein 3</fullName>
    </submittedName>
</protein>
<dbReference type="PANTHER" id="PTHR11567:SF210">
    <property type="entry name" value="ACID PHOSPHATASE 5-RELATED"/>
    <property type="match status" value="1"/>
</dbReference>
<dbReference type="PANTHER" id="PTHR11567">
    <property type="entry name" value="ACID PHOSPHATASE-RELATED"/>
    <property type="match status" value="1"/>
</dbReference>
<dbReference type="CDD" id="cd07061">
    <property type="entry name" value="HP_HAP_like"/>
    <property type="match status" value="1"/>
</dbReference>
<sequence>MQVLLKLMLLCAFVLLKKTNVSANKLKSFHRHGDRTALETYNDDPNTLYWVKHGLGRLTDKGEQRMKHLGEFLRKRYGTFWPTKENLYIRSSREVRCVDSVKHLISGAYNNDFLSDPVKINNIALEDDIMLSPGSSCPAFDQETIRVSRLPENQQWIKTYSLLVNKFGSQHAITFLSLPRFLDNFELIKEYNLTMPNWINDTIYQQINDYSHRRFTANVRTILQRRLRAGLFLKELYNQMNLIERNEKFNNIRIYSSSQLQVAEILTALGVYNNEPPPFGSTIMFELYKTHLHPPMTFVKLYYLNDTYSENPHLLTIEDCIEDEFCSFLKVKEQIEKYIPNDSRIECGLQ</sequence>
<dbReference type="STRING" id="299467.A0A443SAT9"/>
<dbReference type="GO" id="GO:0016791">
    <property type="term" value="F:phosphatase activity"/>
    <property type="evidence" value="ECO:0007669"/>
    <property type="project" value="TreeGrafter"/>
</dbReference>
<keyword evidence="4" id="KW-1185">Reference proteome</keyword>
<dbReference type="Proteomes" id="UP000288716">
    <property type="component" value="Unassembled WGS sequence"/>
</dbReference>
<evidence type="ECO:0000256" key="1">
    <source>
        <dbReference type="ARBA" id="ARBA00005375"/>
    </source>
</evidence>
<evidence type="ECO:0000256" key="2">
    <source>
        <dbReference type="SAM" id="SignalP"/>
    </source>
</evidence>
<comment type="caution">
    <text evidence="3">The sequence shown here is derived from an EMBL/GenBank/DDBJ whole genome shotgun (WGS) entry which is preliminary data.</text>
</comment>
<comment type="similarity">
    <text evidence="1">Belongs to the histidine acid phosphatase family.</text>
</comment>